<accession>A0A494RHA9</accession>
<dbReference type="Pfam" id="PF08028">
    <property type="entry name" value="Acyl-CoA_dh_2"/>
    <property type="match status" value="1"/>
</dbReference>
<evidence type="ECO:0000313" key="3">
    <source>
        <dbReference type="EMBL" id="AYG93890.1"/>
    </source>
</evidence>
<dbReference type="InterPro" id="IPR009100">
    <property type="entry name" value="AcylCoA_DH/oxidase_NM_dom_sf"/>
</dbReference>
<dbReference type="Gene3D" id="2.40.110.10">
    <property type="entry name" value="Butyryl-CoA Dehydrogenase, subunit A, domain 2"/>
    <property type="match status" value="1"/>
</dbReference>
<dbReference type="EMBL" id="CP032707">
    <property type="protein sequence ID" value="AYG93890.1"/>
    <property type="molecule type" value="Genomic_DNA"/>
</dbReference>
<evidence type="ECO:0000259" key="2">
    <source>
        <dbReference type="Pfam" id="PF08028"/>
    </source>
</evidence>
<evidence type="ECO:0000256" key="1">
    <source>
        <dbReference type="ARBA" id="ARBA00023002"/>
    </source>
</evidence>
<name>A0A494RHA9_9CAUL</name>
<keyword evidence="4" id="KW-1185">Reference proteome</keyword>
<protein>
    <recommendedName>
        <fullName evidence="2">Acyl-CoA dehydrogenase C-terminal domain-containing protein</fullName>
    </recommendedName>
</protein>
<dbReference type="SUPFAM" id="SSF47203">
    <property type="entry name" value="Acyl-CoA dehydrogenase C-terminal domain-like"/>
    <property type="match status" value="1"/>
</dbReference>
<organism evidence="3 4">
    <name type="scientific">Brevundimonas naejangsanensis</name>
    <dbReference type="NCBI Taxonomy" id="588932"/>
    <lineage>
        <taxon>Bacteria</taxon>
        <taxon>Pseudomonadati</taxon>
        <taxon>Pseudomonadota</taxon>
        <taxon>Alphaproteobacteria</taxon>
        <taxon>Caulobacterales</taxon>
        <taxon>Caulobacteraceae</taxon>
        <taxon>Brevundimonas</taxon>
    </lineage>
</organism>
<feature type="domain" description="Acyl-CoA dehydrogenase C-terminal" evidence="2">
    <location>
        <begin position="231"/>
        <end position="360"/>
    </location>
</feature>
<dbReference type="InterPro" id="IPR013107">
    <property type="entry name" value="Acyl-CoA_DH_C"/>
</dbReference>
<dbReference type="PANTHER" id="PTHR43884">
    <property type="entry name" value="ACYL-COA DEHYDROGENASE"/>
    <property type="match status" value="1"/>
</dbReference>
<reference evidence="3 4" key="1">
    <citation type="submission" date="2018-10" db="EMBL/GenBank/DDBJ databases">
        <title>Complete genome sequence of Brevundimonas naejangsanensis BRV3.</title>
        <authorList>
            <person name="Berrios L."/>
            <person name="Ely B."/>
        </authorList>
    </citation>
    <scope>NUCLEOTIDE SEQUENCE [LARGE SCALE GENOMIC DNA]</scope>
    <source>
        <strain evidence="3 4">BRV3</strain>
    </source>
</reference>
<dbReference type="InterPro" id="IPR037069">
    <property type="entry name" value="AcylCoA_DH/ox_N_sf"/>
</dbReference>
<dbReference type="PIRSF" id="PIRSF016578">
    <property type="entry name" value="HsaA"/>
    <property type="match status" value="1"/>
</dbReference>
<dbReference type="AlphaFoldDB" id="A0A494RHA9"/>
<dbReference type="GO" id="GO:0050660">
    <property type="term" value="F:flavin adenine dinucleotide binding"/>
    <property type="evidence" value="ECO:0007669"/>
    <property type="project" value="InterPro"/>
</dbReference>
<dbReference type="SUPFAM" id="SSF56645">
    <property type="entry name" value="Acyl-CoA dehydrogenase NM domain-like"/>
    <property type="match status" value="1"/>
</dbReference>
<dbReference type="Proteomes" id="UP000276984">
    <property type="component" value="Chromosome"/>
</dbReference>
<evidence type="ECO:0000313" key="4">
    <source>
        <dbReference type="Proteomes" id="UP000276984"/>
    </source>
</evidence>
<dbReference type="Gene3D" id="1.10.540.10">
    <property type="entry name" value="Acyl-CoA dehydrogenase/oxidase, N-terminal domain"/>
    <property type="match status" value="1"/>
</dbReference>
<dbReference type="InterPro" id="IPR036250">
    <property type="entry name" value="AcylCo_DH-like_C"/>
</dbReference>
<sequence length="382" mass="41844">MTSSSELIGRARELLPTLKARAAETEALRRPHDDTIRDLIDAGIVQMLVPKRWGGAESDLKTMYEVVDVLAQGCVSSAWIAAFYIGHNLYAAKLTPKAQDELFGARGFVLLPAATAPTMKAEPVEGGWRISGRAPWGSGVMHADWVMVSGMTPEKAPRSFVMPVSDVTVDDVWRFTGMAGTGSNDIVVDDIFVPDYRSLDGVDLRKGPTDGTALYDNLLYAIPLVPMAYATIVPVLTGGLKGALTAFESIVDRRVRNFSGDVVKDQQHAHIVMGEMQIATRAVDVLGRAHIDRTEALVQTGFTTEDRIALKGSAAYLARTGREVMQAMMASAGSSNYHHDQPIQRFWRDLATVTSHAFWDWDIAREQVGRRHFGLPISHPIV</sequence>
<dbReference type="InterPro" id="IPR046373">
    <property type="entry name" value="Acyl-CoA_Oxase/DH_mid-dom_sf"/>
</dbReference>
<dbReference type="OrthoDB" id="7316074at2"/>
<dbReference type="RefSeq" id="WP_121481050.1">
    <property type="nucleotide sequence ID" value="NZ_CP032707.1"/>
</dbReference>
<gene>
    <name evidence="3" type="ORF">D8I30_00850</name>
</gene>
<keyword evidence="1" id="KW-0560">Oxidoreductase</keyword>
<dbReference type="Gene3D" id="1.20.140.10">
    <property type="entry name" value="Butyryl-CoA Dehydrogenase, subunit A, domain 3"/>
    <property type="match status" value="1"/>
</dbReference>
<proteinExistence type="predicted"/>
<dbReference type="GO" id="GO:0003995">
    <property type="term" value="F:acyl-CoA dehydrogenase activity"/>
    <property type="evidence" value="ECO:0007669"/>
    <property type="project" value="TreeGrafter"/>
</dbReference>
<dbReference type="PANTHER" id="PTHR43884:SF12">
    <property type="entry name" value="ISOVALERYL-COA DEHYDROGENASE, MITOCHONDRIAL-RELATED"/>
    <property type="match status" value="1"/>
</dbReference>